<protein>
    <submittedName>
        <fullName evidence="1">Uncharacterized protein</fullName>
    </submittedName>
</protein>
<comment type="caution">
    <text evidence="1">The sequence shown here is derived from an EMBL/GenBank/DDBJ whole genome shotgun (WGS) entry which is preliminary data.</text>
</comment>
<reference evidence="1 2" key="1">
    <citation type="journal article" date="2020" name="Cell">
        <title>Large-Scale Comparative Analyses of Tick Genomes Elucidate Their Genetic Diversity and Vector Capacities.</title>
        <authorList>
            <consortium name="Tick Genome and Microbiome Consortium (TIGMIC)"/>
            <person name="Jia N."/>
            <person name="Wang J."/>
            <person name="Shi W."/>
            <person name="Du L."/>
            <person name="Sun Y."/>
            <person name="Zhan W."/>
            <person name="Jiang J.F."/>
            <person name="Wang Q."/>
            <person name="Zhang B."/>
            <person name="Ji P."/>
            <person name="Bell-Sakyi L."/>
            <person name="Cui X.M."/>
            <person name="Yuan T.T."/>
            <person name="Jiang B.G."/>
            <person name="Yang W.F."/>
            <person name="Lam T.T."/>
            <person name="Chang Q.C."/>
            <person name="Ding S.J."/>
            <person name="Wang X.J."/>
            <person name="Zhu J.G."/>
            <person name="Ruan X.D."/>
            <person name="Zhao L."/>
            <person name="Wei J.T."/>
            <person name="Ye R.Z."/>
            <person name="Que T.C."/>
            <person name="Du C.H."/>
            <person name="Zhou Y.H."/>
            <person name="Cheng J.X."/>
            <person name="Dai P.F."/>
            <person name="Guo W.B."/>
            <person name="Han X.H."/>
            <person name="Huang E.J."/>
            <person name="Li L.F."/>
            <person name="Wei W."/>
            <person name="Gao Y.C."/>
            <person name="Liu J.Z."/>
            <person name="Shao H.Z."/>
            <person name="Wang X."/>
            <person name="Wang C.C."/>
            <person name="Yang T.C."/>
            <person name="Huo Q.B."/>
            <person name="Li W."/>
            <person name="Chen H.Y."/>
            <person name="Chen S.E."/>
            <person name="Zhou L.G."/>
            <person name="Ni X.B."/>
            <person name="Tian J.H."/>
            <person name="Sheng Y."/>
            <person name="Liu T."/>
            <person name="Pan Y.S."/>
            <person name="Xia L.Y."/>
            <person name="Li J."/>
            <person name="Zhao F."/>
            <person name="Cao W.C."/>
        </authorList>
    </citation>
    <scope>NUCLEOTIDE SEQUENCE [LARGE SCALE GENOMIC DNA]</scope>
    <source>
        <strain evidence="1">Iper-2018</strain>
    </source>
</reference>
<accession>A0AC60NT43</accession>
<name>A0AC60NT43_IXOPE</name>
<proteinExistence type="predicted"/>
<organism evidence="1 2">
    <name type="scientific">Ixodes persulcatus</name>
    <name type="common">Taiga tick</name>
    <dbReference type="NCBI Taxonomy" id="34615"/>
    <lineage>
        <taxon>Eukaryota</taxon>
        <taxon>Metazoa</taxon>
        <taxon>Ecdysozoa</taxon>
        <taxon>Arthropoda</taxon>
        <taxon>Chelicerata</taxon>
        <taxon>Arachnida</taxon>
        <taxon>Acari</taxon>
        <taxon>Parasitiformes</taxon>
        <taxon>Ixodida</taxon>
        <taxon>Ixodoidea</taxon>
        <taxon>Ixodidae</taxon>
        <taxon>Ixodinae</taxon>
        <taxon>Ixodes</taxon>
    </lineage>
</organism>
<sequence length="334" mass="37347">RLLKAYSKPTTSGQRLYHRPFEVSLAPEGLLRMEPSATFFRVSTLRKRVRKRVTICSGLSPTCQSLPKTSLNASVTSTGRVCVSYFYEGGLKRALRSLPSFDQNAESAMEHALKLLQLPPGGKVRLLDVGSCYDPFRCYEDIEAVAVDLTPASEGVLECDFLKLRVTDPSGGRWSPYVLTNPLVELPAASFQVVVLCMVLEYLPSCLQRWTFCRKAAALLRPYGLLLVVTPDSKHQQRNAAMVASWREALGNLGLPKLRYEKRQHLHCMAFYRCGPTRELSENEEAAEARKMYIPQDSRDYVALFSRVGVEERDEAGDVALGEGFSELPDCVDL</sequence>
<evidence type="ECO:0000313" key="2">
    <source>
        <dbReference type="Proteomes" id="UP000805193"/>
    </source>
</evidence>
<dbReference type="Proteomes" id="UP000805193">
    <property type="component" value="Unassembled WGS sequence"/>
</dbReference>
<gene>
    <name evidence="1" type="ORF">HPB47_012623</name>
</gene>
<evidence type="ECO:0000313" key="1">
    <source>
        <dbReference type="EMBL" id="KAG0410262.1"/>
    </source>
</evidence>
<keyword evidence="2" id="KW-1185">Reference proteome</keyword>
<dbReference type="EMBL" id="JABSTQ010011541">
    <property type="protein sequence ID" value="KAG0410262.1"/>
    <property type="molecule type" value="Genomic_DNA"/>
</dbReference>
<feature type="non-terminal residue" evidence="1">
    <location>
        <position position="1"/>
    </location>
</feature>